<protein>
    <submittedName>
        <fullName evidence="1">Integrase</fullName>
    </submittedName>
</protein>
<reference evidence="1 2" key="1">
    <citation type="submission" date="2016-06" db="EMBL/GenBank/DDBJ databases">
        <authorList>
            <person name="Kjaerup R.B."/>
            <person name="Dalgaard T.S."/>
            <person name="Juul-Madsen H.R."/>
        </authorList>
    </citation>
    <scope>NUCLEOTIDE SEQUENCE [LARGE SCALE GENOMIC DNA]</scope>
    <source>
        <strain evidence="1 2">DSM 16361</strain>
    </source>
</reference>
<dbReference type="AlphaFoldDB" id="A0A238DA37"/>
<dbReference type="Proteomes" id="UP000214566">
    <property type="component" value="Unassembled WGS sequence"/>
</dbReference>
<sequence length="63" mass="7121">MRSIDELHLEQPIAVARMLRREGHGIGRPHIGTLMARIGAEITWNDALASVTQWSRRSAIDRC</sequence>
<accession>A0A238DA37</accession>
<organism evidence="1 2">
    <name type="scientific">Thiomonas delicata</name>
    <name type="common">Thiomonas cuprina</name>
    <dbReference type="NCBI Taxonomy" id="364030"/>
    <lineage>
        <taxon>Bacteria</taxon>
        <taxon>Pseudomonadati</taxon>
        <taxon>Pseudomonadota</taxon>
        <taxon>Betaproteobacteria</taxon>
        <taxon>Burkholderiales</taxon>
        <taxon>Thiomonas</taxon>
    </lineage>
</organism>
<gene>
    <name evidence="1" type="ORF">THIARS_90269</name>
</gene>
<evidence type="ECO:0000313" key="2">
    <source>
        <dbReference type="Proteomes" id="UP000214566"/>
    </source>
</evidence>
<proteinExistence type="predicted"/>
<name>A0A238DA37_THIDL</name>
<keyword evidence="2" id="KW-1185">Reference proteome</keyword>
<evidence type="ECO:0000313" key="1">
    <source>
        <dbReference type="EMBL" id="SBP90119.1"/>
    </source>
</evidence>
<dbReference type="EMBL" id="FLMQ01000058">
    <property type="protein sequence ID" value="SBP90119.1"/>
    <property type="molecule type" value="Genomic_DNA"/>
</dbReference>
<dbReference type="OrthoDB" id="9816028at2"/>